<evidence type="ECO:0000313" key="1">
    <source>
        <dbReference type="EMBL" id="MXY32594.1"/>
    </source>
</evidence>
<dbReference type="EMBL" id="VXRY01000022">
    <property type="protein sequence ID" value="MXY32594.1"/>
    <property type="molecule type" value="Genomic_DNA"/>
</dbReference>
<sequence>MQHLLDLETYPVDRPDSDECKALVERCRAGLAADGMYNLEGFLKPEVAQAAADDLKSTMASAGFTHSRMHNIYFRKDLPDLAPDHPALTRFQTVNRTLCADQLGANPVTEIYAWPPLVDFLA</sequence>
<proteinExistence type="predicted"/>
<feature type="non-terminal residue" evidence="1">
    <location>
        <position position="122"/>
    </location>
</feature>
<organism evidence="1">
    <name type="scientific">Boseongicola sp. SB0664_bin_43</name>
    <dbReference type="NCBI Taxonomy" id="2604844"/>
    <lineage>
        <taxon>Bacteria</taxon>
        <taxon>Pseudomonadati</taxon>
        <taxon>Pseudomonadota</taxon>
        <taxon>Alphaproteobacteria</taxon>
        <taxon>Rhodobacterales</taxon>
        <taxon>Paracoccaceae</taxon>
        <taxon>Boseongicola</taxon>
    </lineage>
</organism>
<name>A0A6B0XV93_9RHOB</name>
<comment type="caution">
    <text evidence="1">The sequence shown here is derived from an EMBL/GenBank/DDBJ whole genome shotgun (WGS) entry which is preliminary data.</text>
</comment>
<accession>A0A6B0XV93</accession>
<reference evidence="1" key="1">
    <citation type="submission" date="2019-09" db="EMBL/GenBank/DDBJ databases">
        <title>Characterisation of the sponge microbiome using genome-centric metagenomics.</title>
        <authorList>
            <person name="Engelberts J.P."/>
            <person name="Robbins S.J."/>
            <person name="De Goeij J.M."/>
            <person name="Aranda M."/>
            <person name="Bell S.C."/>
            <person name="Webster N.S."/>
        </authorList>
    </citation>
    <scope>NUCLEOTIDE SEQUENCE</scope>
    <source>
        <strain evidence="1">SB0664_bin_43</strain>
    </source>
</reference>
<dbReference type="AlphaFoldDB" id="A0A6B0XV93"/>
<gene>
    <name evidence="1" type="ORF">F4Y60_00570</name>
</gene>
<protein>
    <submittedName>
        <fullName evidence="1">2OG-Fe(II) oxygenase</fullName>
    </submittedName>
</protein>